<dbReference type="Pfam" id="PF00083">
    <property type="entry name" value="Sugar_tr"/>
    <property type="match status" value="1"/>
</dbReference>
<comment type="caution">
    <text evidence="9">The sequence shown here is derived from an EMBL/GenBank/DDBJ whole genome shotgun (WGS) entry which is preliminary data.</text>
</comment>
<dbReference type="PROSITE" id="PS50850">
    <property type="entry name" value="MFS"/>
    <property type="match status" value="1"/>
</dbReference>
<dbReference type="InterPro" id="IPR020846">
    <property type="entry name" value="MFS_dom"/>
</dbReference>
<evidence type="ECO:0000256" key="2">
    <source>
        <dbReference type="ARBA" id="ARBA00022448"/>
    </source>
</evidence>
<gene>
    <name evidence="9" type="ORF">ACFP81_14105</name>
</gene>
<organism evidence="9 10">
    <name type="scientific">Deinococcus lacus</name>
    <dbReference type="NCBI Taxonomy" id="392561"/>
    <lineage>
        <taxon>Bacteria</taxon>
        <taxon>Thermotogati</taxon>
        <taxon>Deinococcota</taxon>
        <taxon>Deinococci</taxon>
        <taxon>Deinococcales</taxon>
        <taxon>Deinococcaceae</taxon>
        <taxon>Deinococcus</taxon>
    </lineage>
</organism>
<dbReference type="EMBL" id="JBHSWD010000003">
    <property type="protein sequence ID" value="MFC6593026.1"/>
    <property type="molecule type" value="Genomic_DNA"/>
</dbReference>
<evidence type="ECO:0000256" key="1">
    <source>
        <dbReference type="ARBA" id="ARBA00004651"/>
    </source>
</evidence>
<evidence type="ECO:0000259" key="8">
    <source>
        <dbReference type="PROSITE" id="PS50850"/>
    </source>
</evidence>
<feature type="domain" description="Major facilitator superfamily (MFS) profile" evidence="8">
    <location>
        <begin position="17"/>
        <end position="142"/>
    </location>
</feature>
<dbReference type="PANTHER" id="PTHR43045:SF1">
    <property type="entry name" value="SHIKIMATE TRANSPORTER"/>
    <property type="match status" value="1"/>
</dbReference>
<sequence>MTQSPEQSISPAMTQRVLIASLMGSTIEWFDYFLYGTVAGLVFNKLFFPTEDPAVGLLLSYATFALSFFIRPFGGILFSHIGDRVGRKQTLVLTLTLMGLATVGMGLLPTYETIGIWAPVLLILLRLVQGLGIGGEWGVPYC</sequence>
<reference evidence="10" key="1">
    <citation type="journal article" date="2019" name="Int. J. Syst. Evol. Microbiol.">
        <title>The Global Catalogue of Microorganisms (GCM) 10K type strain sequencing project: providing services to taxonomists for standard genome sequencing and annotation.</title>
        <authorList>
            <consortium name="The Broad Institute Genomics Platform"/>
            <consortium name="The Broad Institute Genome Sequencing Center for Infectious Disease"/>
            <person name="Wu L."/>
            <person name="Ma J."/>
        </authorList>
    </citation>
    <scope>NUCLEOTIDE SEQUENCE [LARGE SCALE GENOMIC DNA]</scope>
    <source>
        <strain evidence="10">CGMCC 1.15772</strain>
    </source>
</reference>
<dbReference type="InterPro" id="IPR036259">
    <property type="entry name" value="MFS_trans_sf"/>
</dbReference>
<comment type="subcellular location">
    <subcellularLocation>
        <location evidence="1">Cell membrane</location>
        <topology evidence="1">Multi-pass membrane protein</topology>
    </subcellularLocation>
</comment>
<evidence type="ECO:0000313" key="9">
    <source>
        <dbReference type="EMBL" id="MFC6593026.1"/>
    </source>
</evidence>
<dbReference type="RefSeq" id="WP_380084146.1">
    <property type="nucleotide sequence ID" value="NZ_JBHSWD010000003.1"/>
</dbReference>
<evidence type="ECO:0000256" key="5">
    <source>
        <dbReference type="ARBA" id="ARBA00022989"/>
    </source>
</evidence>
<keyword evidence="2" id="KW-0813">Transport</keyword>
<protein>
    <submittedName>
        <fullName evidence="9">MFS transporter</fullName>
    </submittedName>
</protein>
<dbReference type="InterPro" id="IPR005828">
    <property type="entry name" value="MFS_sugar_transport-like"/>
</dbReference>
<keyword evidence="3" id="KW-1003">Cell membrane</keyword>
<feature type="transmembrane region" description="Helical" evidence="7">
    <location>
        <begin position="90"/>
        <end position="108"/>
    </location>
</feature>
<keyword evidence="6 7" id="KW-0472">Membrane</keyword>
<feature type="transmembrane region" description="Helical" evidence="7">
    <location>
        <begin position="54"/>
        <end position="78"/>
    </location>
</feature>
<name>A0ABW1YFA5_9DEIO</name>
<keyword evidence="4 7" id="KW-0812">Transmembrane</keyword>
<evidence type="ECO:0000256" key="4">
    <source>
        <dbReference type="ARBA" id="ARBA00022692"/>
    </source>
</evidence>
<proteinExistence type="predicted"/>
<dbReference type="Gene3D" id="1.20.1250.20">
    <property type="entry name" value="MFS general substrate transporter like domains"/>
    <property type="match status" value="1"/>
</dbReference>
<evidence type="ECO:0000256" key="7">
    <source>
        <dbReference type="SAM" id="Phobius"/>
    </source>
</evidence>
<evidence type="ECO:0000256" key="3">
    <source>
        <dbReference type="ARBA" id="ARBA00022475"/>
    </source>
</evidence>
<feature type="transmembrane region" description="Helical" evidence="7">
    <location>
        <begin position="29"/>
        <end position="48"/>
    </location>
</feature>
<accession>A0ABW1YFA5</accession>
<feature type="transmembrane region" description="Helical" evidence="7">
    <location>
        <begin position="114"/>
        <end position="134"/>
    </location>
</feature>
<dbReference type="Proteomes" id="UP001596297">
    <property type="component" value="Unassembled WGS sequence"/>
</dbReference>
<dbReference type="SUPFAM" id="SSF103473">
    <property type="entry name" value="MFS general substrate transporter"/>
    <property type="match status" value="1"/>
</dbReference>
<keyword evidence="10" id="KW-1185">Reference proteome</keyword>
<evidence type="ECO:0000256" key="6">
    <source>
        <dbReference type="ARBA" id="ARBA00023136"/>
    </source>
</evidence>
<evidence type="ECO:0000313" key="10">
    <source>
        <dbReference type="Proteomes" id="UP001596297"/>
    </source>
</evidence>
<keyword evidence="5 7" id="KW-1133">Transmembrane helix</keyword>
<dbReference type="PANTHER" id="PTHR43045">
    <property type="entry name" value="SHIKIMATE TRANSPORTER"/>
    <property type="match status" value="1"/>
</dbReference>